<evidence type="ECO:0000256" key="1">
    <source>
        <dbReference type="SAM" id="MobiDB-lite"/>
    </source>
</evidence>
<comment type="caution">
    <text evidence="2">The sequence shown here is derived from an EMBL/GenBank/DDBJ whole genome shotgun (WGS) entry which is preliminary data.</text>
</comment>
<dbReference type="EMBL" id="JABBWK010000254">
    <property type="protein sequence ID" value="KAG1886436.1"/>
    <property type="molecule type" value="Genomic_DNA"/>
</dbReference>
<evidence type="ECO:0000313" key="3">
    <source>
        <dbReference type="Proteomes" id="UP001195769"/>
    </source>
</evidence>
<dbReference type="GeneID" id="64672336"/>
<name>A0AAD4HC25_9AGAM</name>
<evidence type="ECO:0000313" key="2">
    <source>
        <dbReference type="EMBL" id="KAG1886436.1"/>
    </source>
</evidence>
<sequence>MSVPPEAANDTLKVILVIVQSLMKRCIKVKEGDPEALKLSDEIARRVARDLKLYAGTATSFSPLLLSCATIIRQYSRGGAFQSVPDWTSVTDDDPQIKDHLRFQKTVHYHPPSALDVPVIATSSIPTMKPIQMTLRGEATACPRPEQDDQPAPANIADPEPTARDILQGIRDLSKRLDLFAINDCVDALEIRVRSVENILHQRLNALEQCLNASDAR</sequence>
<dbReference type="RefSeq" id="XP_041216648.1">
    <property type="nucleotide sequence ID" value="XM_041378038.1"/>
</dbReference>
<feature type="region of interest" description="Disordered" evidence="1">
    <location>
        <begin position="140"/>
        <end position="161"/>
    </location>
</feature>
<gene>
    <name evidence="2" type="ORF">F5891DRAFT_988856</name>
</gene>
<accession>A0AAD4HC25</accession>
<keyword evidence="3" id="KW-1185">Reference proteome</keyword>
<dbReference type="Proteomes" id="UP001195769">
    <property type="component" value="Unassembled WGS sequence"/>
</dbReference>
<organism evidence="2 3">
    <name type="scientific">Suillus fuscotomentosus</name>
    <dbReference type="NCBI Taxonomy" id="1912939"/>
    <lineage>
        <taxon>Eukaryota</taxon>
        <taxon>Fungi</taxon>
        <taxon>Dikarya</taxon>
        <taxon>Basidiomycota</taxon>
        <taxon>Agaricomycotina</taxon>
        <taxon>Agaricomycetes</taxon>
        <taxon>Agaricomycetidae</taxon>
        <taxon>Boletales</taxon>
        <taxon>Suillineae</taxon>
        <taxon>Suillaceae</taxon>
        <taxon>Suillus</taxon>
    </lineage>
</organism>
<reference evidence="2" key="1">
    <citation type="journal article" date="2020" name="New Phytol.">
        <title>Comparative genomics reveals dynamic genome evolution in host specialist ectomycorrhizal fungi.</title>
        <authorList>
            <person name="Lofgren L.A."/>
            <person name="Nguyen N.H."/>
            <person name="Vilgalys R."/>
            <person name="Ruytinx J."/>
            <person name="Liao H.L."/>
            <person name="Branco S."/>
            <person name="Kuo A."/>
            <person name="LaButti K."/>
            <person name="Lipzen A."/>
            <person name="Andreopoulos W."/>
            <person name="Pangilinan J."/>
            <person name="Riley R."/>
            <person name="Hundley H."/>
            <person name="Na H."/>
            <person name="Barry K."/>
            <person name="Grigoriev I.V."/>
            <person name="Stajich J.E."/>
            <person name="Kennedy P.G."/>
        </authorList>
    </citation>
    <scope>NUCLEOTIDE SEQUENCE</scope>
    <source>
        <strain evidence="2">FC203</strain>
    </source>
</reference>
<dbReference type="AlphaFoldDB" id="A0AAD4HC25"/>
<protein>
    <submittedName>
        <fullName evidence="2">Uncharacterized protein</fullName>
    </submittedName>
</protein>
<proteinExistence type="predicted"/>